<dbReference type="SMART" id="SM01154">
    <property type="entry name" value="DUF1704"/>
    <property type="match status" value="1"/>
</dbReference>
<name>A0A1V8M859_9GAMM</name>
<dbReference type="PANTHER" id="PTHR31817">
    <property type="match status" value="1"/>
</dbReference>
<gene>
    <name evidence="5" type="ORF">AU255_07830</name>
</gene>
<dbReference type="GO" id="GO:0006508">
    <property type="term" value="P:proteolysis"/>
    <property type="evidence" value="ECO:0007669"/>
    <property type="project" value="UniProtKB-KW"/>
</dbReference>
<dbReference type="PANTHER" id="PTHR31817:SF0">
    <property type="entry name" value="CHROMOSOME UNDETERMINED SCAFFOLD_67, WHOLE GENOME SHOTGUN SEQUENCE"/>
    <property type="match status" value="1"/>
</dbReference>
<comment type="caution">
    <text evidence="5">The sequence shown here is derived from an EMBL/GenBank/DDBJ whole genome shotgun (WGS) entry which is preliminary data.</text>
</comment>
<protein>
    <recommendedName>
        <fullName evidence="7">Flavohemoglobin expression-modulating QEGLA motif protein</fullName>
    </recommendedName>
</protein>
<dbReference type="InterPro" id="IPR007709">
    <property type="entry name" value="N-FG_amidohydro"/>
</dbReference>
<evidence type="ECO:0008006" key="7">
    <source>
        <dbReference type="Google" id="ProtNLM"/>
    </source>
</evidence>
<evidence type="ECO:0000256" key="2">
    <source>
        <dbReference type="ARBA" id="ARBA00022670"/>
    </source>
</evidence>
<proteinExistence type="predicted"/>
<evidence type="ECO:0000313" key="5">
    <source>
        <dbReference type="EMBL" id="OQK17761.1"/>
    </source>
</evidence>
<dbReference type="AlphaFoldDB" id="A0A1V8M859"/>
<accession>A0A1V8M859</accession>
<dbReference type="RefSeq" id="WP_080522371.1">
    <property type="nucleotide sequence ID" value="NZ_LPUF01000001.1"/>
</dbReference>
<dbReference type="GO" id="GO:0008237">
    <property type="term" value="F:metallopeptidase activity"/>
    <property type="evidence" value="ECO:0007669"/>
    <property type="project" value="UniProtKB-KW"/>
</dbReference>
<evidence type="ECO:0000256" key="4">
    <source>
        <dbReference type="ARBA" id="ARBA00023049"/>
    </source>
</evidence>
<dbReference type="EMBL" id="LPUF01000001">
    <property type="protein sequence ID" value="OQK17761.1"/>
    <property type="molecule type" value="Genomic_DNA"/>
</dbReference>
<dbReference type="InterPro" id="IPR012656">
    <property type="entry name" value="CHP02421_QEGLA"/>
</dbReference>
<comment type="cofactor">
    <cofactor evidence="1">
        <name>Zn(2+)</name>
        <dbReference type="ChEBI" id="CHEBI:29105"/>
    </cofactor>
</comment>
<reference evidence="5 6" key="1">
    <citation type="submission" date="2015-12" db="EMBL/GenBank/DDBJ databases">
        <authorList>
            <person name="Shamseldin A."/>
            <person name="Moawad H."/>
            <person name="Abd El-Rahim W.M."/>
            <person name="Sadowsky M.J."/>
        </authorList>
    </citation>
    <scope>NUCLEOTIDE SEQUENCE [LARGE SCALE GENOMIC DNA]</scope>
    <source>
        <strain evidence="5 6">WF1</strain>
    </source>
</reference>
<dbReference type="Proteomes" id="UP000191980">
    <property type="component" value="Unassembled WGS sequence"/>
</dbReference>
<keyword evidence="2" id="KW-0645">Protease</keyword>
<dbReference type="NCBIfam" id="TIGR02421">
    <property type="entry name" value="QEGLA"/>
    <property type="match status" value="1"/>
</dbReference>
<dbReference type="OrthoDB" id="9785840at2"/>
<dbReference type="Pfam" id="PF05013">
    <property type="entry name" value="FGase"/>
    <property type="match status" value="1"/>
</dbReference>
<keyword evidence="3" id="KW-0378">Hydrolase</keyword>
<evidence type="ECO:0000256" key="1">
    <source>
        <dbReference type="ARBA" id="ARBA00001947"/>
    </source>
</evidence>
<sequence length="665" mass="76709">MYKLTEAACLKAIKKGELFHAQVDDAFEIKIEDYGFFVCTAIHNGHNLRDDLAEKCRLVSDERLYEEDPYTGDMIASMPITLIGLDSRYEYDLNRPPETCVYDEAWGKQIWTKPLTKQQHQTSLDKHALFYRLLGAIIKKVEALHGNCLVYDLHSYNYVRMQTEQTPPTFNIGTEQLDSERWERVITHWNKTLAVIDLPNIQTRSAINEVFFGRGYLATFVKQKFKKTLVLPTEVKKVFMDELSGEVYPLVLDSLKEALKEIILSNALYFSKQHKPKVRSNKTKLLSSQIDPAVLKLDKKLYQLATGIETLSYINPKNLVSEKKQFFAKNYNYTPAFTYRQLEIDPFEFREKLYRLPQDDIADISIQQMYRDVIDSYATKIDLLTTIGTDKFMYNSLRYYGEPSEEDIQMANFLLFAKPYEETLERNIDAKAAKQHFLEALKVYNIQCKVEITDKIIASAMVDNAKKIIFINKSTKMNHVEIDALIHHELGVHMVTTFNSDLQQLKIFKVGLPGNTHTQEGLAILSEYMTGNMNLPRLKTLALRVIAVNMMVKKHDFSHTFNTLVNEYGSNVDDAFRLTARVYRGGGFTKDFLYLRGVKDALKAYEQGSLEGLYVGKTGFAYLKIINEMMARGMVDKPTYLPMYLQKNMHIKANPILDYVMHSAE</sequence>
<evidence type="ECO:0000256" key="3">
    <source>
        <dbReference type="ARBA" id="ARBA00022801"/>
    </source>
</evidence>
<dbReference type="InterPro" id="IPR012548">
    <property type="entry name" value="MATCAP"/>
</dbReference>
<keyword evidence="4" id="KW-0482">Metalloprotease</keyword>
<dbReference type="GO" id="GO:0080164">
    <property type="term" value="P:regulation of nitric oxide metabolic process"/>
    <property type="evidence" value="ECO:0007669"/>
    <property type="project" value="TreeGrafter"/>
</dbReference>
<dbReference type="SUPFAM" id="SSF53187">
    <property type="entry name" value="Zn-dependent exopeptidases"/>
    <property type="match status" value="1"/>
</dbReference>
<organism evidence="5 6">
    <name type="scientific">Methyloprofundus sedimenti</name>
    <dbReference type="NCBI Taxonomy" id="1420851"/>
    <lineage>
        <taxon>Bacteria</taxon>
        <taxon>Pseudomonadati</taxon>
        <taxon>Pseudomonadota</taxon>
        <taxon>Gammaproteobacteria</taxon>
        <taxon>Methylococcales</taxon>
        <taxon>Methylococcaceae</taxon>
        <taxon>Methyloprofundus</taxon>
    </lineage>
</organism>
<dbReference type="STRING" id="1420851.AU255_07830"/>
<evidence type="ECO:0000313" key="6">
    <source>
        <dbReference type="Proteomes" id="UP000191980"/>
    </source>
</evidence>
<dbReference type="Pfam" id="PF08014">
    <property type="entry name" value="MATCAP"/>
    <property type="match status" value="1"/>
</dbReference>
<dbReference type="Gene3D" id="3.40.630.40">
    <property type="entry name" value="Zn-dependent exopeptidases"/>
    <property type="match status" value="1"/>
</dbReference>
<keyword evidence="6" id="KW-1185">Reference proteome</keyword>